<name>A0ABZ2GKF3_9BURK</name>
<protein>
    <submittedName>
        <fullName evidence="2">Uncharacterized protein</fullName>
    </submittedName>
</protein>
<dbReference type="Proteomes" id="UP001373909">
    <property type="component" value="Chromosome"/>
</dbReference>
<proteinExistence type="predicted"/>
<accession>A0ABZ2GKF3</accession>
<keyword evidence="1" id="KW-0812">Transmembrane</keyword>
<evidence type="ECO:0000313" key="3">
    <source>
        <dbReference type="Proteomes" id="UP001373909"/>
    </source>
</evidence>
<keyword evidence="3" id="KW-1185">Reference proteome</keyword>
<feature type="transmembrane region" description="Helical" evidence="1">
    <location>
        <begin position="20"/>
        <end position="38"/>
    </location>
</feature>
<evidence type="ECO:0000313" key="2">
    <source>
        <dbReference type="EMBL" id="WWO44547.1"/>
    </source>
</evidence>
<keyword evidence="1" id="KW-1133">Transmembrane helix</keyword>
<dbReference type="EMBL" id="CP142523">
    <property type="protein sequence ID" value="WWO44547.1"/>
    <property type="molecule type" value="Genomic_DNA"/>
</dbReference>
<keyword evidence="1" id="KW-0472">Membrane</keyword>
<sequence>MSNPPGRNPTKGGALQQVLFPGGAAALVALLFFVYGSVHREPEGAVPSQQQVVAQEKSAAKDAVELCRSRATALPAGSSEAKIAQDACQLMQTQYEQTYRLTP</sequence>
<reference evidence="2 3" key="1">
    <citation type="submission" date="2024-01" db="EMBL/GenBank/DDBJ databases">
        <title>Draft genome sequences of nine bacterial species from freshwater ponds near Washington, DC.</title>
        <authorList>
            <person name="Pavloudi C."/>
            <person name="Oliver L."/>
            <person name="Slattery K."/>
            <person name="Lissner G."/>
            <person name="Saw J.H."/>
        </authorList>
    </citation>
    <scope>NUCLEOTIDE SEQUENCE [LARGE SCALE GENOMIC DNA]</scope>
    <source>
        <strain evidence="3">TB1-E2</strain>
    </source>
</reference>
<evidence type="ECO:0000256" key="1">
    <source>
        <dbReference type="SAM" id="Phobius"/>
    </source>
</evidence>
<gene>
    <name evidence="2" type="ORF">OPV09_17660</name>
</gene>
<dbReference type="RefSeq" id="WP_338678957.1">
    <property type="nucleotide sequence ID" value="NZ_CP142523.1"/>
</dbReference>
<organism evidence="2 3">
    <name type="scientific">Janthinobacterium aestuarii</name>
    <dbReference type="NCBI Taxonomy" id="2985511"/>
    <lineage>
        <taxon>Bacteria</taxon>
        <taxon>Pseudomonadati</taxon>
        <taxon>Pseudomonadota</taxon>
        <taxon>Betaproteobacteria</taxon>
        <taxon>Burkholderiales</taxon>
        <taxon>Oxalobacteraceae</taxon>
        <taxon>Janthinobacterium</taxon>
    </lineage>
</organism>